<dbReference type="AlphaFoldDB" id="B4Q420"/>
<dbReference type="GO" id="GO:0016887">
    <property type="term" value="F:ATP hydrolysis activity"/>
    <property type="evidence" value="ECO:0007669"/>
    <property type="project" value="InterPro"/>
</dbReference>
<dbReference type="OrthoDB" id="10255969at2759"/>
<dbReference type="Bgee" id="FBgn0194034">
    <property type="expression patterns" value="Expressed in adult organism and 3 other cell types or tissues"/>
</dbReference>
<name>B4Q420_DROSI</name>
<evidence type="ECO:0000259" key="2">
    <source>
        <dbReference type="Pfam" id="PF00005"/>
    </source>
</evidence>
<dbReference type="InterPro" id="IPR003439">
    <property type="entry name" value="ABC_transporter-like_ATP-bd"/>
</dbReference>
<organism evidence="3 4">
    <name type="scientific">Drosophila simulans</name>
    <name type="common">Fruit fly</name>
    <dbReference type="NCBI Taxonomy" id="7240"/>
    <lineage>
        <taxon>Eukaryota</taxon>
        <taxon>Metazoa</taxon>
        <taxon>Ecdysozoa</taxon>
        <taxon>Arthropoda</taxon>
        <taxon>Hexapoda</taxon>
        <taxon>Insecta</taxon>
        <taxon>Pterygota</taxon>
        <taxon>Neoptera</taxon>
        <taxon>Endopterygota</taxon>
        <taxon>Diptera</taxon>
        <taxon>Brachycera</taxon>
        <taxon>Muscomorpha</taxon>
        <taxon>Ephydroidea</taxon>
        <taxon>Drosophilidae</taxon>
        <taxon>Drosophila</taxon>
        <taxon>Sophophora</taxon>
    </lineage>
</organism>
<dbReference type="PANTHER" id="PTHR43038:SF2">
    <property type="entry name" value="RH61964P"/>
    <property type="match status" value="1"/>
</dbReference>
<accession>B4Q420</accession>
<evidence type="ECO:0000313" key="3">
    <source>
        <dbReference type="EMBL" id="EDX03853.1"/>
    </source>
</evidence>
<reference evidence="3 4" key="1">
    <citation type="journal article" date="2007" name="Nature">
        <title>Evolution of genes and genomes on the Drosophila phylogeny.</title>
        <authorList>
            <consortium name="Drosophila 12 Genomes Consortium"/>
            <person name="Clark A.G."/>
            <person name="Eisen M.B."/>
            <person name="Smith D.R."/>
            <person name="Bergman C.M."/>
            <person name="Oliver B."/>
            <person name="Markow T.A."/>
            <person name="Kaufman T.C."/>
            <person name="Kellis M."/>
            <person name="Gelbart W."/>
            <person name="Iyer V.N."/>
            <person name="Pollard D.A."/>
            <person name="Sackton T.B."/>
            <person name="Larracuente A.M."/>
            <person name="Singh N.D."/>
            <person name="Abad J.P."/>
            <person name="Abt D.N."/>
            <person name="Adryan B."/>
            <person name="Aguade M."/>
            <person name="Akashi H."/>
            <person name="Anderson W.W."/>
            <person name="Aquadro C.F."/>
            <person name="Ardell D.H."/>
            <person name="Arguello R."/>
            <person name="Artieri C.G."/>
            <person name="Barbash D.A."/>
            <person name="Barker D."/>
            <person name="Barsanti P."/>
            <person name="Batterham P."/>
            <person name="Batzoglou S."/>
            <person name="Begun D."/>
            <person name="Bhutkar A."/>
            <person name="Blanco E."/>
            <person name="Bosak S.A."/>
            <person name="Bradley R.K."/>
            <person name="Brand A.D."/>
            <person name="Brent M.R."/>
            <person name="Brooks A.N."/>
            <person name="Brown R.H."/>
            <person name="Butlin R.K."/>
            <person name="Caggese C."/>
            <person name="Calvi B.R."/>
            <person name="Bernardo de Carvalho A."/>
            <person name="Caspi A."/>
            <person name="Castrezana S."/>
            <person name="Celniker S.E."/>
            <person name="Chang J.L."/>
            <person name="Chapple C."/>
            <person name="Chatterji S."/>
            <person name="Chinwalla A."/>
            <person name="Civetta A."/>
            <person name="Clifton S.W."/>
            <person name="Comeron J.M."/>
            <person name="Costello J.C."/>
            <person name="Coyne J.A."/>
            <person name="Daub J."/>
            <person name="David R.G."/>
            <person name="Delcher A.L."/>
            <person name="Delehaunty K."/>
            <person name="Do C.B."/>
            <person name="Ebling H."/>
            <person name="Edwards K."/>
            <person name="Eickbush T."/>
            <person name="Evans J.D."/>
            <person name="Filipski A."/>
            <person name="Findeiss S."/>
            <person name="Freyhult E."/>
            <person name="Fulton L."/>
            <person name="Fulton R."/>
            <person name="Garcia A.C."/>
            <person name="Gardiner A."/>
            <person name="Garfield D.A."/>
            <person name="Garvin B.E."/>
            <person name="Gibson G."/>
            <person name="Gilbert D."/>
            <person name="Gnerre S."/>
            <person name="Godfrey J."/>
            <person name="Good R."/>
            <person name="Gotea V."/>
            <person name="Gravely B."/>
            <person name="Greenberg A.J."/>
            <person name="Griffiths-Jones S."/>
            <person name="Gross S."/>
            <person name="Guigo R."/>
            <person name="Gustafson E.A."/>
            <person name="Haerty W."/>
            <person name="Hahn M.W."/>
            <person name="Halligan D.L."/>
            <person name="Halpern A.L."/>
            <person name="Halter G.M."/>
            <person name="Han M.V."/>
            <person name="Heger A."/>
            <person name="Hillier L."/>
            <person name="Hinrichs A.S."/>
            <person name="Holmes I."/>
            <person name="Hoskins R.A."/>
            <person name="Hubisz M.J."/>
            <person name="Hultmark D."/>
            <person name="Huntley M.A."/>
            <person name="Jaffe D.B."/>
            <person name="Jagadeeshan S."/>
            <person name="Jeck W.R."/>
            <person name="Johnson J."/>
            <person name="Jones C.D."/>
            <person name="Jordan W.C."/>
            <person name="Karpen G.H."/>
            <person name="Kataoka E."/>
            <person name="Keightley P.D."/>
            <person name="Kheradpour P."/>
            <person name="Kirkness E.F."/>
            <person name="Koerich L.B."/>
            <person name="Kristiansen K."/>
            <person name="Kudrna D."/>
            <person name="Kulathinal R.J."/>
            <person name="Kumar S."/>
            <person name="Kwok R."/>
            <person name="Lander E."/>
            <person name="Langley C.H."/>
            <person name="Lapoint R."/>
            <person name="Lazzaro B.P."/>
            <person name="Lee S.J."/>
            <person name="Levesque L."/>
            <person name="Li R."/>
            <person name="Lin C.F."/>
            <person name="Lin M.F."/>
            <person name="Lindblad-Toh K."/>
            <person name="Llopart A."/>
            <person name="Long M."/>
            <person name="Low L."/>
            <person name="Lozovsky E."/>
            <person name="Lu J."/>
            <person name="Luo M."/>
            <person name="Machado C.A."/>
            <person name="Makalowski W."/>
            <person name="Marzo M."/>
            <person name="Matsuda M."/>
            <person name="Matzkin L."/>
            <person name="McAllister B."/>
            <person name="McBride C.S."/>
            <person name="McKernan B."/>
            <person name="McKernan K."/>
            <person name="Mendez-Lago M."/>
            <person name="Minx P."/>
            <person name="Mollenhauer M.U."/>
            <person name="Montooth K."/>
            <person name="Mount S.M."/>
            <person name="Mu X."/>
            <person name="Myers E."/>
            <person name="Negre B."/>
            <person name="Newfeld S."/>
            <person name="Nielsen R."/>
            <person name="Noor M.A."/>
            <person name="O'Grady P."/>
            <person name="Pachter L."/>
            <person name="Papaceit M."/>
            <person name="Parisi M.J."/>
            <person name="Parisi M."/>
            <person name="Parts L."/>
            <person name="Pedersen J.S."/>
            <person name="Pesole G."/>
            <person name="Phillippy A.M."/>
            <person name="Ponting C.P."/>
            <person name="Pop M."/>
            <person name="Porcelli D."/>
            <person name="Powell J.R."/>
            <person name="Prohaska S."/>
            <person name="Pruitt K."/>
            <person name="Puig M."/>
            <person name="Quesneville H."/>
            <person name="Ram K.R."/>
            <person name="Rand D."/>
            <person name="Rasmussen M.D."/>
            <person name="Reed L.K."/>
            <person name="Reenan R."/>
            <person name="Reily A."/>
            <person name="Remington K.A."/>
            <person name="Rieger T.T."/>
            <person name="Ritchie M.G."/>
            <person name="Robin C."/>
            <person name="Rogers Y.H."/>
            <person name="Rohde C."/>
            <person name="Rozas J."/>
            <person name="Rubenfield M.J."/>
            <person name="Ruiz A."/>
            <person name="Russo S."/>
            <person name="Salzberg S.L."/>
            <person name="Sanchez-Gracia A."/>
            <person name="Saranga D.J."/>
            <person name="Sato H."/>
            <person name="Schaeffer S.W."/>
            <person name="Schatz M.C."/>
            <person name="Schlenke T."/>
            <person name="Schwartz R."/>
            <person name="Segarra C."/>
            <person name="Singh R.S."/>
            <person name="Sirot L."/>
            <person name="Sirota M."/>
            <person name="Sisneros N.B."/>
            <person name="Smith C.D."/>
            <person name="Smith T.F."/>
            <person name="Spieth J."/>
            <person name="Stage D.E."/>
            <person name="Stark A."/>
            <person name="Stephan W."/>
            <person name="Strausberg R.L."/>
            <person name="Strempel S."/>
            <person name="Sturgill D."/>
            <person name="Sutton G."/>
            <person name="Sutton G.G."/>
            <person name="Tao W."/>
            <person name="Teichmann S."/>
            <person name="Tobari Y.N."/>
            <person name="Tomimura Y."/>
            <person name="Tsolas J.M."/>
            <person name="Valente V.L."/>
            <person name="Venter E."/>
            <person name="Venter J.C."/>
            <person name="Vicario S."/>
            <person name="Vieira F.G."/>
            <person name="Vilella A.J."/>
            <person name="Villasante A."/>
            <person name="Walenz B."/>
            <person name="Wang J."/>
            <person name="Wasserman M."/>
            <person name="Watts T."/>
            <person name="Wilson D."/>
            <person name="Wilson R.K."/>
            <person name="Wing R.A."/>
            <person name="Wolfner M.F."/>
            <person name="Wong A."/>
            <person name="Wong G.K."/>
            <person name="Wu C.I."/>
            <person name="Wu G."/>
            <person name="Yamamoto D."/>
            <person name="Yang H.P."/>
            <person name="Yang S.P."/>
            <person name="Yorke J.A."/>
            <person name="Yoshida K."/>
            <person name="Zdobnov E."/>
            <person name="Zhang P."/>
            <person name="Zhang Y."/>
            <person name="Zimin A.V."/>
            <person name="Baldwin J."/>
            <person name="Abdouelleil A."/>
            <person name="Abdulkadir J."/>
            <person name="Abebe A."/>
            <person name="Abera B."/>
            <person name="Abreu J."/>
            <person name="Acer S.C."/>
            <person name="Aftuck L."/>
            <person name="Alexander A."/>
            <person name="An P."/>
            <person name="Anderson E."/>
            <person name="Anderson S."/>
            <person name="Arachi H."/>
            <person name="Azer M."/>
            <person name="Bachantsang P."/>
            <person name="Barry A."/>
            <person name="Bayul T."/>
            <person name="Berlin A."/>
            <person name="Bessette D."/>
            <person name="Bloom T."/>
            <person name="Blye J."/>
            <person name="Boguslavskiy L."/>
            <person name="Bonnet C."/>
            <person name="Boukhgalter B."/>
            <person name="Bourzgui I."/>
            <person name="Brown A."/>
            <person name="Cahill P."/>
            <person name="Channer S."/>
            <person name="Cheshatsang Y."/>
            <person name="Chuda L."/>
            <person name="Citroen M."/>
            <person name="Collymore A."/>
            <person name="Cooke P."/>
            <person name="Costello M."/>
            <person name="D'Aco K."/>
            <person name="Daza R."/>
            <person name="De Haan G."/>
            <person name="DeGray S."/>
            <person name="DeMaso C."/>
            <person name="Dhargay N."/>
            <person name="Dooley K."/>
            <person name="Dooley E."/>
            <person name="Doricent M."/>
            <person name="Dorje P."/>
            <person name="Dorjee K."/>
            <person name="Dupes A."/>
            <person name="Elong R."/>
            <person name="Falk J."/>
            <person name="Farina A."/>
            <person name="Faro S."/>
            <person name="Ferguson D."/>
            <person name="Fisher S."/>
            <person name="Foley C.D."/>
            <person name="Franke A."/>
            <person name="Friedrich D."/>
            <person name="Gadbois L."/>
            <person name="Gearin G."/>
            <person name="Gearin C.R."/>
            <person name="Giannoukos G."/>
            <person name="Goode T."/>
            <person name="Graham J."/>
            <person name="Grandbois E."/>
            <person name="Grewal S."/>
            <person name="Gyaltsen K."/>
            <person name="Hafez N."/>
            <person name="Hagos B."/>
            <person name="Hall J."/>
            <person name="Henson C."/>
            <person name="Hollinger A."/>
            <person name="Honan T."/>
            <person name="Huard M.D."/>
            <person name="Hughes L."/>
            <person name="Hurhula B."/>
            <person name="Husby M.E."/>
            <person name="Kamat A."/>
            <person name="Kanga B."/>
            <person name="Kashin S."/>
            <person name="Khazanovich D."/>
            <person name="Kisner P."/>
            <person name="Lance K."/>
            <person name="Lara M."/>
            <person name="Lee W."/>
            <person name="Lennon N."/>
            <person name="Letendre F."/>
            <person name="LeVine R."/>
            <person name="Lipovsky A."/>
            <person name="Liu X."/>
            <person name="Liu J."/>
            <person name="Liu S."/>
            <person name="Lokyitsang T."/>
            <person name="Lokyitsang Y."/>
            <person name="Lubonja R."/>
            <person name="Lui A."/>
            <person name="MacDonald P."/>
            <person name="Magnisalis V."/>
            <person name="Maru K."/>
            <person name="Matthews C."/>
            <person name="McCusker W."/>
            <person name="McDonough S."/>
            <person name="Mehta T."/>
            <person name="Meldrim J."/>
            <person name="Meneus L."/>
            <person name="Mihai O."/>
            <person name="Mihalev A."/>
            <person name="Mihova T."/>
            <person name="Mittelman R."/>
            <person name="Mlenga V."/>
            <person name="Montmayeur A."/>
            <person name="Mulrain L."/>
            <person name="Navidi A."/>
            <person name="Naylor J."/>
            <person name="Negash T."/>
            <person name="Nguyen T."/>
            <person name="Nguyen N."/>
            <person name="Nicol R."/>
            <person name="Norbu C."/>
            <person name="Norbu N."/>
            <person name="Novod N."/>
            <person name="O'Neill B."/>
            <person name="Osman S."/>
            <person name="Markiewicz E."/>
            <person name="Oyono O.L."/>
            <person name="Patti C."/>
            <person name="Phunkhang P."/>
            <person name="Pierre F."/>
            <person name="Priest M."/>
            <person name="Raghuraman S."/>
            <person name="Rege F."/>
            <person name="Reyes R."/>
            <person name="Rise C."/>
            <person name="Rogov P."/>
            <person name="Ross K."/>
            <person name="Ryan E."/>
            <person name="Settipalli S."/>
            <person name="Shea T."/>
            <person name="Sherpa N."/>
            <person name="Shi L."/>
            <person name="Shih D."/>
            <person name="Sparrow T."/>
            <person name="Spaulding J."/>
            <person name="Stalker J."/>
            <person name="Stange-Thomann N."/>
            <person name="Stavropoulos S."/>
            <person name="Stone C."/>
            <person name="Strader C."/>
            <person name="Tesfaye S."/>
            <person name="Thomson T."/>
            <person name="Thoulutsang Y."/>
            <person name="Thoulutsang D."/>
            <person name="Topham K."/>
            <person name="Topping I."/>
            <person name="Tsamla T."/>
            <person name="Vassiliev H."/>
            <person name="Vo A."/>
            <person name="Wangchuk T."/>
            <person name="Wangdi T."/>
            <person name="Weiand M."/>
            <person name="Wilkinson J."/>
            <person name="Wilson A."/>
            <person name="Yadav S."/>
            <person name="Young G."/>
            <person name="Yu Q."/>
            <person name="Zembek L."/>
            <person name="Zhong D."/>
            <person name="Zimmer A."/>
            <person name="Zwirko Z."/>
            <person name="Jaffe D.B."/>
            <person name="Alvarez P."/>
            <person name="Brockman W."/>
            <person name="Butler J."/>
            <person name="Chin C."/>
            <person name="Gnerre S."/>
            <person name="Grabherr M."/>
            <person name="Kleber M."/>
            <person name="Mauceli E."/>
            <person name="MacCallum I."/>
        </authorList>
    </citation>
    <scope>NUCLEOTIDE SEQUENCE [LARGE SCALE GENOMIC DNA]</scope>
    <source>
        <strain evidence="4">white501</strain>
    </source>
</reference>
<dbReference type="SUPFAM" id="SSF52540">
    <property type="entry name" value="P-loop containing nucleoside triphosphate hydrolases"/>
    <property type="match status" value="1"/>
</dbReference>
<dbReference type="InterPro" id="IPR027417">
    <property type="entry name" value="P-loop_NTPase"/>
</dbReference>
<dbReference type="PANTHER" id="PTHR43038">
    <property type="entry name" value="ATP-BINDING CASSETTE, SUB-FAMILY H, MEMBER 1"/>
    <property type="match status" value="1"/>
</dbReference>
<protein>
    <submittedName>
        <fullName evidence="3">GD22634</fullName>
    </submittedName>
</protein>
<feature type="domain" description="ABC transporter" evidence="2">
    <location>
        <begin position="23"/>
        <end position="89"/>
    </location>
</feature>
<keyword evidence="4" id="KW-1185">Reference proteome</keyword>
<proteinExistence type="predicted"/>
<dbReference type="GO" id="GO:0005524">
    <property type="term" value="F:ATP binding"/>
    <property type="evidence" value="ECO:0007669"/>
    <property type="project" value="InterPro"/>
</dbReference>
<gene>
    <name evidence="3" type="primary">Dsim\GD22634</name>
    <name evidence="3" type="ORF">Dsim_GD22634</name>
</gene>
<dbReference type="EMBL" id="CM000361">
    <property type="protein sequence ID" value="EDX03853.1"/>
    <property type="molecule type" value="Genomic_DNA"/>
</dbReference>
<evidence type="ECO:0000313" key="4">
    <source>
        <dbReference type="Proteomes" id="UP000000304"/>
    </source>
</evidence>
<dbReference type="Proteomes" id="UP000000304">
    <property type="component" value="Chromosome 2L"/>
</dbReference>
<evidence type="ECO:0000256" key="1">
    <source>
        <dbReference type="SAM" id="MobiDB-lite"/>
    </source>
</evidence>
<dbReference type="Pfam" id="PF00005">
    <property type="entry name" value="ABC_tran"/>
    <property type="match status" value="1"/>
</dbReference>
<dbReference type="OMA" id="WAYPVLK"/>
<dbReference type="Gene3D" id="3.40.50.300">
    <property type="entry name" value="P-loop containing nucleotide triphosphate hydrolases"/>
    <property type="match status" value="1"/>
</dbReference>
<dbReference type="HOGENOM" id="CLU_2375026_0_0_1"/>
<sequence>MAAVEVRNGYKYYGSKSNPKIVLNQLNMNVMRGSIYGLLGASGCGKTTLLSCIVGQRRLNGGEVIVLGAKPGEPGSGVPGSRVGFMPQRSPWSRR</sequence>
<dbReference type="STRING" id="7240.B4Q420"/>
<feature type="region of interest" description="Disordered" evidence="1">
    <location>
        <begin position="71"/>
        <end position="95"/>
    </location>
</feature>